<dbReference type="Proteomes" id="UP001176961">
    <property type="component" value="Unassembled WGS sequence"/>
</dbReference>
<evidence type="ECO:0000313" key="2">
    <source>
        <dbReference type="EMBL" id="CAJ0604557.1"/>
    </source>
</evidence>
<comment type="caution">
    <text evidence="2">The sequence shown here is derived from an EMBL/GenBank/DDBJ whole genome shotgun (WGS) entry which is preliminary data.</text>
</comment>
<proteinExistence type="predicted"/>
<feature type="region of interest" description="Disordered" evidence="1">
    <location>
        <begin position="131"/>
        <end position="160"/>
    </location>
</feature>
<sequence>MHHRNFERKSHSSVTTLRTRSVETVLSRDLCSKVGSTVKPQRGLDSHQPRLGDSQAMEPRYLNCRNYLNPNELQVKRAAWLKQYLANTCHEFYYISCLVPLLEKVPKKVANCEWHCADYCDNSDEEGFEEPAECSSDEITSRGLRQRNETAKAQRPAAAEQRTKEISELKRLSSHYKYCRLQSTSALLASLLIDLPRTRKTQIKTSQWRESKWIRSVRFANSGSTTKNAFSGVRARSFLGGHSQNFFVFLRMSVLTFYTKQRGNQENYLASFL</sequence>
<gene>
    <name evidence="2" type="ORF">CYNAS_LOCUS16540</name>
</gene>
<protein>
    <submittedName>
        <fullName evidence="2">Uncharacterized protein</fullName>
    </submittedName>
</protein>
<accession>A0AA36H6D9</accession>
<reference evidence="2" key="1">
    <citation type="submission" date="2023-07" db="EMBL/GenBank/DDBJ databases">
        <authorList>
            <consortium name="CYATHOMIX"/>
        </authorList>
    </citation>
    <scope>NUCLEOTIDE SEQUENCE</scope>
    <source>
        <strain evidence="2">N/A</strain>
    </source>
</reference>
<name>A0AA36H6D9_CYLNA</name>
<evidence type="ECO:0000313" key="3">
    <source>
        <dbReference type="Proteomes" id="UP001176961"/>
    </source>
</evidence>
<keyword evidence="3" id="KW-1185">Reference proteome</keyword>
<organism evidence="2 3">
    <name type="scientific">Cylicocyclus nassatus</name>
    <name type="common">Nematode worm</name>
    <dbReference type="NCBI Taxonomy" id="53992"/>
    <lineage>
        <taxon>Eukaryota</taxon>
        <taxon>Metazoa</taxon>
        <taxon>Ecdysozoa</taxon>
        <taxon>Nematoda</taxon>
        <taxon>Chromadorea</taxon>
        <taxon>Rhabditida</taxon>
        <taxon>Rhabditina</taxon>
        <taxon>Rhabditomorpha</taxon>
        <taxon>Strongyloidea</taxon>
        <taxon>Strongylidae</taxon>
        <taxon>Cylicocyclus</taxon>
    </lineage>
</organism>
<dbReference type="EMBL" id="CATQJL010000305">
    <property type="protein sequence ID" value="CAJ0604557.1"/>
    <property type="molecule type" value="Genomic_DNA"/>
</dbReference>
<evidence type="ECO:0000256" key="1">
    <source>
        <dbReference type="SAM" id="MobiDB-lite"/>
    </source>
</evidence>
<dbReference type="AlphaFoldDB" id="A0AA36H6D9"/>